<proteinExistence type="predicted"/>
<reference evidence="1 2" key="1">
    <citation type="journal article" date="2018" name="Biotechnol. Biofuels">
        <title>Integrative visual omics of the white-rot fungus Polyporus brumalis exposes the biotechnological potential of its oxidative enzymes for delignifying raw plant biomass.</title>
        <authorList>
            <person name="Miyauchi S."/>
            <person name="Rancon A."/>
            <person name="Drula E."/>
            <person name="Hage H."/>
            <person name="Chaduli D."/>
            <person name="Favel A."/>
            <person name="Grisel S."/>
            <person name="Henrissat B."/>
            <person name="Herpoel-Gimbert I."/>
            <person name="Ruiz-Duenas F.J."/>
            <person name="Chevret D."/>
            <person name="Hainaut M."/>
            <person name="Lin J."/>
            <person name="Wang M."/>
            <person name="Pangilinan J."/>
            <person name="Lipzen A."/>
            <person name="Lesage-Meessen L."/>
            <person name="Navarro D."/>
            <person name="Riley R."/>
            <person name="Grigoriev I.V."/>
            <person name="Zhou S."/>
            <person name="Raouche S."/>
            <person name="Rosso M.N."/>
        </authorList>
    </citation>
    <scope>NUCLEOTIDE SEQUENCE [LARGE SCALE GENOMIC DNA]</scope>
    <source>
        <strain evidence="1 2">BRFM 1820</strain>
    </source>
</reference>
<dbReference type="STRING" id="139420.A0A371CSQ6"/>
<evidence type="ECO:0008006" key="3">
    <source>
        <dbReference type="Google" id="ProtNLM"/>
    </source>
</evidence>
<dbReference type="Proteomes" id="UP000256964">
    <property type="component" value="Unassembled WGS sequence"/>
</dbReference>
<dbReference type="SUPFAM" id="SSF52343">
    <property type="entry name" value="Ferredoxin reductase-like, C-terminal NADP-linked domain"/>
    <property type="match status" value="1"/>
</dbReference>
<dbReference type="GO" id="GO:0016491">
    <property type="term" value="F:oxidoreductase activity"/>
    <property type="evidence" value="ECO:0007669"/>
    <property type="project" value="InterPro"/>
</dbReference>
<dbReference type="Gene3D" id="3.40.50.80">
    <property type="entry name" value="Nucleotide-binding domain of ferredoxin-NADP reductase (FNR) module"/>
    <property type="match status" value="1"/>
</dbReference>
<organism evidence="1 2">
    <name type="scientific">Lentinus brumalis</name>
    <dbReference type="NCBI Taxonomy" id="2498619"/>
    <lineage>
        <taxon>Eukaryota</taxon>
        <taxon>Fungi</taxon>
        <taxon>Dikarya</taxon>
        <taxon>Basidiomycota</taxon>
        <taxon>Agaricomycotina</taxon>
        <taxon>Agaricomycetes</taxon>
        <taxon>Polyporales</taxon>
        <taxon>Polyporaceae</taxon>
        <taxon>Lentinus</taxon>
    </lineage>
</organism>
<evidence type="ECO:0000313" key="1">
    <source>
        <dbReference type="EMBL" id="RDX43277.1"/>
    </source>
</evidence>
<dbReference type="InterPro" id="IPR039261">
    <property type="entry name" value="FNR_nucleotide-bd"/>
</dbReference>
<gene>
    <name evidence="1" type="ORF">OH76DRAFT_1487969</name>
</gene>
<accession>A0A371CSQ6</accession>
<protein>
    <recommendedName>
        <fullName evidence="3">Oxidoreductase FAD/NAD(P)-binding domain-containing protein</fullName>
    </recommendedName>
</protein>
<dbReference type="AlphaFoldDB" id="A0A371CSQ6"/>
<dbReference type="EMBL" id="KZ857467">
    <property type="protein sequence ID" value="RDX43277.1"/>
    <property type="molecule type" value="Genomic_DNA"/>
</dbReference>
<name>A0A371CSQ6_9APHY</name>
<dbReference type="OrthoDB" id="432685at2759"/>
<sequence length="75" mass="8226">MYSEHWTTYSAENSTRPTGYVNQELCKQYLPLGEKAKIFVCGPPGQVAALAGMKQGALGGVLKDLGYQEDQVFKL</sequence>
<keyword evidence="2" id="KW-1185">Reference proteome</keyword>
<evidence type="ECO:0000313" key="2">
    <source>
        <dbReference type="Proteomes" id="UP000256964"/>
    </source>
</evidence>